<dbReference type="RefSeq" id="WP_140586949.1">
    <property type="nucleotide sequence ID" value="NZ_VFRR01000002.1"/>
</dbReference>
<comment type="subcellular location">
    <subcellularLocation>
        <location evidence="1 8">Cell membrane</location>
        <topology evidence="1 8">Multi-pass membrane protein</topology>
    </subcellularLocation>
</comment>
<accession>A0A501X450</accession>
<organism evidence="9 10">
    <name type="scientific">Maribrevibacterium harenarium</name>
    <dbReference type="NCBI Taxonomy" id="2589817"/>
    <lineage>
        <taxon>Bacteria</taxon>
        <taxon>Pseudomonadati</taxon>
        <taxon>Pseudomonadota</taxon>
        <taxon>Gammaproteobacteria</taxon>
        <taxon>Oceanospirillales</taxon>
        <taxon>Oceanospirillaceae</taxon>
        <taxon>Maribrevibacterium</taxon>
    </lineage>
</organism>
<dbReference type="InterPro" id="IPR052017">
    <property type="entry name" value="TSUP"/>
</dbReference>
<name>A0A501X450_9GAMM</name>
<keyword evidence="6 8" id="KW-1133">Transmembrane helix</keyword>
<evidence type="ECO:0000256" key="6">
    <source>
        <dbReference type="ARBA" id="ARBA00022989"/>
    </source>
</evidence>
<evidence type="ECO:0000256" key="8">
    <source>
        <dbReference type="RuleBase" id="RU363041"/>
    </source>
</evidence>
<keyword evidence="4 8" id="KW-1003">Cell membrane</keyword>
<dbReference type="OrthoDB" id="9783137at2"/>
<protein>
    <recommendedName>
        <fullName evidence="8">Probable membrane transporter protein</fullName>
    </recommendedName>
</protein>
<dbReference type="Pfam" id="PF01925">
    <property type="entry name" value="TauE"/>
    <property type="match status" value="1"/>
</dbReference>
<evidence type="ECO:0000313" key="10">
    <source>
        <dbReference type="Proteomes" id="UP000315901"/>
    </source>
</evidence>
<feature type="transmembrane region" description="Helical" evidence="8">
    <location>
        <begin position="155"/>
        <end position="173"/>
    </location>
</feature>
<keyword evidence="5 8" id="KW-0812">Transmembrane</keyword>
<proteinExistence type="inferred from homology"/>
<evidence type="ECO:0000256" key="4">
    <source>
        <dbReference type="ARBA" id="ARBA00022475"/>
    </source>
</evidence>
<keyword evidence="7 8" id="KW-0472">Membrane</keyword>
<reference evidence="9 10" key="1">
    <citation type="submission" date="2019-06" db="EMBL/GenBank/DDBJ databases">
        <title>A novel bacterium of genus Marinomonas, isolated from coastal sand.</title>
        <authorList>
            <person name="Huang H."/>
            <person name="Mo K."/>
            <person name="Hu Y."/>
        </authorList>
    </citation>
    <scope>NUCLEOTIDE SEQUENCE [LARGE SCALE GENOMIC DNA]</scope>
    <source>
        <strain evidence="9 10">HB171799</strain>
    </source>
</reference>
<feature type="transmembrane region" description="Helical" evidence="8">
    <location>
        <begin position="12"/>
        <end position="40"/>
    </location>
</feature>
<dbReference type="GO" id="GO:0005886">
    <property type="term" value="C:plasma membrane"/>
    <property type="evidence" value="ECO:0007669"/>
    <property type="project" value="UniProtKB-SubCell"/>
</dbReference>
<evidence type="ECO:0000256" key="3">
    <source>
        <dbReference type="ARBA" id="ARBA00022448"/>
    </source>
</evidence>
<dbReference type="Proteomes" id="UP000315901">
    <property type="component" value="Unassembled WGS sequence"/>
</dbReference>
<comment type="similarity">
    <text evidence="2 8">Belongs to the 4-toluene sulfonate uptake permease (TSUP) (TC 2.A.102) family.</text>
</comment>
<evidence type="ECO:0000256" key="5">
    <source>
        <dbReference type="ARBA" id="ARBA00022692"/>
    </source>
</evidence>
<dbReference type="PANTHER" id="PTHR30269">
    <property type="entry name" value="TRANSMEMBRANE PROTEIN YFCA"/>
    <property type="match status" value="1"/>
</dbReference>
<feature type="transmembrane region" description="Helical" evidence="8">
    <location>
        <begin position="185"/>
        <end position="203"/>
    </location>
</feature>
<dbReference type="AlphaFoldDB" id="A0A501X450"/>
<comment type="caution">
    <text evidence="9">The sequence shown here is derived from an EMBL/GenBank/DDBJ whole genome shotgun (WGS) entry which is preliminary data.</text>
</comment>
<sequence>MENLAFWQLALIGLIFIWSGFVRSGLGFGGAVLALPFLLLVHNDPLVYLPIISIHLLIFSSWIAWRGAKKAKADASLPQSGEDSGNIAWGYLKKALSIMIVPKLIGVFGLLSLPADIVTTIIFVIIAIFAVSYIINKPFYSKNPVVSTGLLMLGGYVSGTSLIGAPLIVSVFATNVPRHQLRDTLFVLWFILVCIKMVSFLIAGVDLQLIHQLWLLPCAFIGHLLGQQAHERLQKAETPTFFRFVGVALLVVCVFGLSTSAMLN</sequence>
<evidence type="ECO:0000256" key="2">
    <source>
        <dbReference type="ARBA" id="ARBA00009142"/>
    </source>
</evidence>
<evidence type="ECO:0000256" key="7">
    <source>
        <dbReference type="ARBA" id="ARBA00023136"/>
    </source>
</evidence>
<dbReference type="InterPro" id="IPR002781">
    <property type="entry name" value="TM_pro_TauE-like"/>
</dbReference>
<feature type="transmembrane region" description="Helical" evidence="8">
    <location>
        <begin position="241"/>
        <end position="263"/>
    </location>
</feature>
<feature type="transmembrane region" description="Helical" evidence="8">
    <location>
        <begin position="209"/>
        <end position="229"/>
    </location>
</feature>
<dbReference type="EMBL" id="VFRR01000002">
    <property type="protein sequence ID" value="TPE55286.1"/>
    <property type="molecule type" value="Genomic_DNA"/>
</dbReference>
<feature type="transmembrane region" description="Helical" evidence="8">
    <location>
        <begin position="104"/>
        <end position="135"/>
    </location>
</feature>
<keyword evidence="3" id="KW-0813">Transport</keyword>
<dbReference type="PANTHER" id="PTHR30269:SF37">
    <property type="entry name" value="MEMBRANE TRANSPORTER PROTEIN"/>
    <property type="match status" value="1"/>
</dbReference>
<evidence type="ECO:0000256" key="1">
    <source>
        <dbReference type="ARBA" id="ARBA00004651"/>
    </source>
</evidence>
<feature type="transmembrane region" description="Helical" evidence="8">
    <location>
        <begin position="46"/>
        <end position="65"/>
    </location>
</feature>
<evidence type="ECO:0000313" key="9">
    <source>
        <dbReference type="EMBL" id="TPE55286.1"/>
    </source>
</evidence>
<keyword evidence="10" id="KW-1185">Reference proteome</keyword>
<gene>
    <name evidence="9" type="ORF">FJM67_01695</name>
</gene>